<proteinExistence type="predicted"/>
<dbReference type="Proteomes" id="UP000462931">
    <property type="component" value="Unassembled WGS sequence"/>
</dbReference>
<name>A0A7K0FJL0_9SPHI</name>
<protein>
    <recommendedName>
        <fullName evidence="4">Outer membrane beta-barrel protein</fullName>
    </recommendedName>
</protein>
<reference evidence="2 3" key="1">
    <citation type="submission" date="2019-11" db="EMBL/GenBank/DDBJ databases">
        <authorList>
            <person name="Cheng Q."/>
            <person name="Yang Z."/>
        </authorList>
    </citation>
    <scope>NUCLEOTIDE SEQUENCE [LARGE SCALE GENOMIC DNA]</scope>
    <source>
        <strain evidence="2 3">HX-22-1</strain>
    </source>
</reference>
<keyword evidence="1" id="KW-0732">Signal</keyword>
<dbReference type="AlphaFoldDB" id="A0A7K0FJL0"/>
<sequence length="255" mass="28016">MKKNLLIAMIIASATVLKAQTTTGLAPKPVMAKITDSLKKDSVAKPIAPSFSKFRLGVSGGLSFLLAKISDQVPAESKEYVRGLKSGAHFSVDASYFWKEQIGLGLKYINFTSSNEGRIFYDDGSGFGPSLQYLEDNITTQFIGPVLYSRYYSKNRKTELVTGFGLGYLDYRDNGSLNNTYVNIKGGTIGLNADISADFYLTKKLSLGLGIGLVGGTLRKLKRQIGNMTQTLELEEGNYESLTRLDIFTGLRWKL</sequence>
<organism evidence="2 3">
    <name type="scientific">Pedobacter puniceum</name>
    <dbReference type="NCBI Taxonomy" id="2666136"/>
    <lineage>
        <taxon>Bacteria</taxon>
        <taxon>Pseudomonadati</taxon>
        <taxon>Bacteroidota</taxon>
        <taxon>Sphingobacteriia</taxon>
        <taxon>Sphingobacteriales</taxon>
        <taxon>Sphingobacteriaceae</taxon>
        <taxon>Pedobacter</taxon>
    </lineage>
</organism>
<accession>A0A7K0FJL0</accession>
<evidence type="ECO:0000313" key="3">
    <source>
        <dbReference type="Proteomes" id="UP000462931"/>
    </source>
</evidence>
<feature type="signal peptide" evidence="1">
    <location>
        <begin position="1"/>
        <end position="19"/>
    </location>
</feature>
<dbReference type="RefSeq" id="WP_154286118.1">
    <property type="nucleotide sequence ID" value="NZ_WKJI01000001.1"/>
</dbReference>
<comment type="caution">
    <text evidence="2">The sequence shown here is derived from an EMBL/GenBank/DDBJ whole genome shotgun (WGS) entry which is preliminary data.</text>
</comment>
<evidence type="ECO:0000313" key="2">
    <source>
        <dbReference type="EMBL" id="MRX45982.1"/>
    </source>
</evidence>
<evidence type="ECO:0008006" key="4">
    <source>
        <dbReference type="Google" id="ProtNLM"/>
    </source>
</evidence>
<dbReference type="EMBL" id="WKJI01000001">
    <property type="protein sequence ID" value="MRX45982.1"/>
    <property type="molecule type" value="Genomic_DNA"/>
</dbReference>
<evidence type="ECO:0000256" key="1">
    <source>
        <dbReference type="SAM" id="SignalP"/>
    </source>
</evidence>
<gene>
    <name evidence="2" type="ORF">GJJ64_02155</name>
</gene>
<feature type="chain" id="PRO_5029712117" description="Outer membrane beta-barrel protein" evidence="1">
    <location>
        <begin position="20"/>
        <end position="255"/>
    </location>
</feature>
<keyword evidence="3" id="KW-1185">Reference proteome</keyword>